<evidence type="ECO:0000259" key="1">
    <source>
        <dbReference type="Pfam" id="PF12684"/>
    </source>
</evidence>
<proteinExistence type="predicted"/>
<dbReference type="Proteomes" id="UP000187158">
    <property type="component" value="Unassembled WGS sequence"/>
</dbReference>
<protein>
    <recommendedName>
        <fullName evidence="1">Putative exodeoxyribonuclease 8 PDDEXK-like domain-containing protein</fullName>
    </recommendedName>
</protein>
<reference evidence="2 3" key="1">
    <citation type="submission" date="2016-11" db="EMBL/GenBank/DDBJ databases">
        <title>Paenibacillus species isolates.</title>
        <authorList>
            <person name="Beno S.M."/>
        </authorList>
    </citation>
    <scope>NUCLEOTIDE SEQUENCE [LARGE SCALE GENOMIC DNA]</scope>
    <source>
        <strain evidence="2 3">FSL H7-0433</strain>
    </source>
</reference>
<comment type="caution">
    <text evidence="2">The sequence shown here is derived from an EMBL/GenBank/DDBJ whole genome shotgun (WGS) entry which is preliminary data.</text>
</comment>
<dbReference type="InterPro" id="IPR024432">
    <property type="entry name" value="Put_RecE_PDDEXK-like_dom"/>
</dbReference>
<accession>A0ABX3GTB5</accession>
<keyword evidence="3" id="KW-1185">Reference proteome</keyword>
<organism evidence="2 3">
    <name type="scientific">Paenibacillus odorifer</name>
    <dbReference type="NCBI Taxonomy" id="189426"/>
    <lineage>
        <taxon>Bacteria</taxon>
        <taxon>Bacillati</taxon>
        <taxon>Bacillota</taxon>
        <taxon>Bacilli</taxon>
        <taxon>Bacillales</taxon>
        <taxon>Paenibacillaceae</taxon>
        <taxon>Paenibacillus</taxon>
    </lineage>
</organism>
<evidence type="ECO:0000313" key="2">
    <source>
        <dbReference type="EMBL" id="OMD34631.1"/>
    </source>
</evidence>
<evidence type="ECO:0000313" key="3">
    <source>
        <dbReference type="Proteomes" id="UP000187158"/>
    </source>
</evidence>
<dbReference type="RefSeq" id="WP_076218640.1">
    <property type="nucleotide sequence ID" value="NZ_MPVP01000050.1"/>
</dbReference>
<gene>
    <name evidence="2" type="ORF">BSO21_10720</name>
</gene>
<dbReference type="EMBL" id="MPVP01000050">
    <property type="protein sequence ID" value="OMD34631.1"/>
    <property type="molecule type" value="Genomic_DNA"/>
</dbReference>
<name>A0ABX3GTB5_9BACL</name>
<dbReference type="InterPro" id="IPR011604">
    <property type="entry name" value="PDDEXK-like_dom_sf"/>
</dbReference>
<dbReference type="Pfam" id="PF12684">
    <property type="entry name" value="DUF3799"/>
    <property type="match status" value="1"/>
</dbReference>
<feature type="domain" description="Putative exodeoxyribonuclease 8 PDDEXK-like" evidence="1">
    <location>
        <begin position="19"/>
        <end position="257"/>
    </location>
</feature>
<sequence length="272" mass="31645">MELNKSNYFSQEANRHYMSVSQFKSFLPSYGGCEAQAMATINGEYVRPASVTFMEGHFVHAWNEGTLDEFKADNPDLYSSRGPTAGQLKSNFQHCNKMIEVLENDPLVMKALAGKKEVIMTTEMFGIPWKVMLDSYQPEHKIFADLKTMKEMDGKFWNREAQAYENFLDHYGYIIQMSVYAEVERKVSGRKEEDWLLPHMVVVTKQDPPDHEILYFDYDAIAAHLRIVGNHIERVKEVKSGKVEPVRCEKCEYCRQTKKISRIKHFQELSLY</sequence>
<dbReference type="Gene3D" id="3.90.320.10">
    <property type="match status" value="1"/>
</dbReference>